<evidence type="ECO:0000256" key="2">
    <source>
        <dbReference type="ARBA" id="ARBA00023125"/>
    </source>
</evidence>
<keyword evidence="6" id="KW-1185">Reference proteome</keyword>
<sequence>MGRPRGFDPDAAVRTAMTLFWRHGYDAVSLDMLVSEISASRKGLYALWPDKQTLFVAALKSYGQMVSSQLLQDLESEDAGLAQLSEFWSKFENAARQPGWSGCLVVRTSAHRIADEPDIAVEIGAFFDRLSSAFENALCGALGRGEIAPDPAPQIRARQAFSVAVACSAIGAFEGFTPRIAGLIATGRATCGVQDKSDKFPGGSLRG</sequence>
<keyword evidence="1" id="KW-0805">Transcription regulation</keyword>
<keyword evidence="3" id="KW-0804">Transcription</keyword>
<evidence type="ECO:0000313" key="5">
    <source>
        <dbReference type="EMBL" id="BDV34648.1"/>
    </source>
</evidence>
<dbReference type="SUPFAM" id="SSF46689">
    <property type="entry name" value="Homeodomain-like"/>
    <property type="match status" value="1"/>
</dbReference>
<organism evidence="5 6">
    <name type="scientific">Methylocystis iwaonis</name>
    <dbReference type="NCBI Taxonomy" id="2885079"/>
    <lineage>
        <taxon>Bacteria</taxon>
        <taxon>Pseudomonadati</taxon>
        <taxon>Pseudomonadota</taxon>
        <taxon>Alphaproteobacteria</taxon>
        <taxon>Hyphomicrobiales</taxon>
        <taxon>Methylocystaceae</taxon>
        <taxon>Methylocystis</taxon>
    </lineage>
</organism>
<name>A0ABN6VG36_9HYPH</name>
<dbReference type="InterPro" id="IPR001647">
    <property type="entry name" value="HTH_TetR"/>
</dbReference>
<dbReference type="Gene3D" id="1.10.10.60">
    <property type="entry name" value="Homeodomain-like"/>
    <property type="match status" value="1"/>
</dbReference>
<evidence type="ECO:0000256" key="1">
    <source>
        <dbReference type="ARBA" id="ARBA00023015"/>
    </source>
</evidence>
<gene>
    <name evidence="5" type="ORF">SS37A_21770</name>
</gene>
<dbReference type="InterPro" id="IPR009057">
    <property type="entry name" value="Homeodomain-like_sf"/>
</dbReference>
<dbReference type="Proteomes" id="UP001317629">
    <property type="component" value="Chromosome"/>
</dbReference>
<reference evidence="5 6" key="1">
    <citation type="journal article" date="2023" name="Int. J. Syst. Evol. Microbiol.">
        <title>Methylocystis iwaonis sp. nov., a type II methane-oxidizing bacterium from surface soil of a rice paddy field in Japan, and emended description of the genus Methylocystis (ex Whittenbury et al. 1970) Bowman et al. 1993.</title>
        <authorList>
            <person name="Kaise H."/>
            <person name="Sawadogo J.B."/>
            <person name="Alam M.S."/>
            <person name="Ueno C."/>
            <person name="Dianou D."/>
            <person name="Shinjo R."/>
            <person name="Asakawa S."/>
        </authorList>
    </citation>
    <scope>NUCLEOTIDE SEQUENCE [LARGE SCALE GENOMIC DNA]</scope>
    <source>
        <strain evidence="5 6">SS37A-Re</strain>
    </source>
</reference>
<accession>A0ABN6VG36</accession>
<dbReference type="Pfam" id="PF00440">
    <property type="entry name" value="TetR_N"/>
    <property type="match status" value="1"/>
</dbReference>
<evidence type="ECO:0000259" key="4">
    <source>
        <dbReference type="Pfam" id="PF00440"/>
    </source>
</evidence>
<feature type="domain" description="HTH tetR-type" evidence="4">
    <location>
        <begin position="14"/>
        <end position="58"/>
    </location>
</feature>
<dbReference type="PANTHER" id="PTHR47506">
    <property type="entry name" value="TRANSCRIPTIONAL REGULATORY PROTEIN"/>
    <property type="match status" value="1"/>
</dbReference>
<protein>
    <submittedName>
        <fullName evidence="5">TetR family transcriptional regulator</fullName>
    </submittedName>
</protein>
<dbReference type="SUPFAM" id="SSF48498">
    <property type="entry name" value="Tetracyclin repressor-like, C-terminal domain"/>
    <property type="match status" value="1"/>
</dbReference>
<keyword evidence="2" id="KW-0238">DNA-binding</keyword>
<dbReference type="PANTHER" id="PTHR47506:SF10">
    <property type="entry name" value="TRANSCRIPTIONAL REGULATORY PROTEIN"/>
    <property type="match status" value="1"/>
</dbReference>
<evidence type="ECO:0000313" key="6">
    <source>
        <dbReference type="Proteomes" id="UP001317629"/>
    </source>
</evidence>
<proteinExistence type="predicted"/>
<evidence type="ECO:0000256" key="3">
    <source>
        <dbReference type="ARBA" id="ARBA00023163"/>
    </source>
</evidence>
<dbReference type="InterPro" id="IPR036271">
    <property type="entry name" value="Tet_transcr_reg_TetR-rel_C_sf"/>
</dbReference>
<dbReference type="EMBL" id="AP027142">
    <property type="protein sequence ID" value="BDV34648.1"/>
    <property type="molecule type" value="Genomic_DNA"/>
</dbReference>
<dbReference type="Gene3D" id="1.10.357.10">
    <property type="entry name" value="Tetracycline Repressor, domain 2"/>
    <property type="match status" value="1"/>
</dbReference>